<dbReference type="Pfam" id="PF00171">
    <property type="entry name" value="Aldedh"/>
    <property type="match status" value="1"/>
</dbReference>
<feature type="domain" description="Aldehyde dehydrogenase" evidence="4">
    <location>
        <begin position="70"/>
        <end position="508"/>
    </location>
</feature>
<organism evidence="5 6">
    <name type="scientific">Lipingzhangella rawalii</name>
    <dbReference type="NCBI Taxonomy" id="2055835"/>
    <lineage>
        <taxon>Bacteria</taxon>
        <taxon>Bacillati</taxon>
        <taxon>Actinomycetota</taxon>
        <taxon>Actinomycetes</taxon>
        <taxon>Streptosporangiales</taxon>
        <taxon>Nocardiopsidaceae</taxon>
        <taxon>Lipingzhangella</taxon>
    </lineage>
</organism>
<evidence type="ECO:0000259" key="4">
    <source>
        <dbReference type="Pfam" id="PF00171"/>
    </source>
</evidence>
<proteinExistence type="inferred from homology"/>
<protein>
    <submittedName>
        <fullName evidence="5">Aldehyde dehydrogenase family protein</fullName>
    </submittedName>
</protein>
<keyword evidence="2" id="KW-0560">Oxidoreductase</keyword>
<accession>A0ABU2H687</accession>
<reference evidence="6" key="1">
    <citation type="submission" date="2023-07" db="EMBL/GenBank/DDBJ databases">
        <title>Novel species in the genus Lipingzhangella isolated from Sambhar Salt Lake.</title>
        <authorList>
            <person name="Jiya N."/>
            <person name="Kajale S."/>
            <person name="Sharma A."/>
        </authorList>
    </citation>
    <scope>NUCLEOTIDE SEQUENCE [LARGE SCALE GENOMIC DNA]</scope>
    <source>
        <strain evidence="6">LS1_29</strain>
    </source>
</reference>
<dbReference type="SUPFAM" id="SSF53720">
    <property type="entry name" value="ALDH-like"/>
    <property type="match status" value="1"/>
</dbReference>
<dbReference type="InterPro" id="IPR016161">
    <property type="entry name" value="Ald_DH/histidinol_DH"/>
</dbReference>
<sequence length="526" mass="56385">MSTALPPSQGFHYPCYVNAERVWTTERCYGLHIRAVLSTDASRSLAHHFTTAAGDEWDDHPHVLGSMCGSDTQVRKAALAAAAVARRPWRATSVSTRLQLAAAVRMRLAVHQDTLIRLLMAEGCPRPMAEWQLGAMLNALAPAALQWYATQLQQMPQSGPQQVVVRRRPDGLVCVDPPRNGPALCGLLGAMALFAGNTVVVRVPRSMPVALAYLLHEVLIPVLEADQVPAGVLNVVCAEHRNCVREWLESPEVADICYFGISQRGRSLERECVTHEKKAVLELSGNDGVLVWHDADVSGAAAALAECFHGSGQMCLAPNWAVVHPAIAEELIERLCTLAAKHRPGLPEDPHTTLSPLFNRGGFRRAVSECQEHGAQICCGGRIVTADGTPAHTGLFAEPTVVRVDGLRAARLLSVVQEETFFPLLPVVVPDGSDGEDTALLDAMVDLVNSNTYGLRNSVWARDPDVLEHVVSLVDNGGVLKVNTSHIDCPPHVPVGGGTGATSGALAGANYPLLTTTHLQTVAGDF</sequence>
<dbReference type="Gene3D" id="3.40.605.10">
    <property type="entry name" value="Aldehyde Dehydrogenase, Chain A, domain 1"/>
    <property type="match status" value="1"/>
</dbReference>
<evidence type="ECO:0000256" key="1">
    <source>
        <dbReference type="ARBA" id="ARBA00009986"/>
    </source>
</evidence>
<name>A0ABU2H687_9ACTN</name>
<dbReference type="PANTHER" id="PTHR42986:SF1">
    <property type="entry name" value="BENZALDEHYDE DEHYDROGENASE YFMT"/>
    <property type="match status" value="1"/>
</dbReference>
<dbReference type="InterPro" id="IPR016162">
    <property type="entry name" value="Ald_DH_N"/>
</dbReference>
<dbReference type="InterPro" id="IPR016163">
    <property type="entry name" value="Ald_DH_C"/>
</dbReference>
<evidence type="ECO:0000256" key="3">
    <source>
        <dbReference type="ARBA" id="ARBA00023027"/>
    </source>
</evidence>
<dbReference type="InterPro" id="IPR015590">
    <property type="entry name" value="Aldehyde_DH_dom"/>
</dbReference>
<comment type="caution">
    <text evidence="5">The sequence shown here is derived from an EMBL/GenBank/DDBJ whole genome shotgun (WGS) entry which is preliminary data.</text>
</comment>
<keyword evidence="3" id="KW-0520">NAD</keyword>
<evidence type="ECO:0000313" key="5">
    <source>
        <dbReference type="EMBL" id="MDS1270811.1"/>
    </source>
</evidence>
<gene>
    <name evidence="5" type="ORF">RIF23_10915</name>
</gene>
<dbReference type="Proteomes" id="UP001250214">
    <property type="component" value="Unassembled WGS sequence"/>
</dbReference>
<dbReference type="PANTHER" id="PTHR42986">
    <property type="entry name" value="BENZALDEHYDE DEHYDROGENASE YFMT"/>
    <property type="match status" value="1"/>
</dbReference>
<keyword evidence="6" id="KW-1185">Reference proteome</keyword>
<dbReference type="Gene3D" id="3.40.309.10">
    <property type="entry name" value="Aldehyde Dehydrogenase, Chain A, domain 2"/>
    <property type="match status" value="1"/>
</dbReference>
<dbReference type="EMBL" id="JAVLVT010000004">
    <property type="protein sequence ID" value="MDS1270811.1"/>
    <property type="molecule type" value="Genomic_DNA"/>
</dbReference>
<dbReference type="RefSeq" id="WP_310912356.1">
    <property type="nucleotide sequence ID" value="NZ_JAVLVT010000004.1"/>
</dbReference>
<comment type="similarity">
    <text evidence="1">Belongs to the aldehyde dehydrogenase family.</text>
</comment>
<evidence type="ECO:0000256" key="2">
    <source>
        <dbReference type="ARBA" id="ARBA00023002"/>
    </source>
</evidence>
<evidence type="ECO:0000313" key="6">
    <source>
        <dbReference type="Proteomes" id="UP001250214"/>
    </source>
</evidence>